<keyword evidence="3" id="KW-1185">Reference proteome</keyword>
<proteinExistence type="predicted"/>
<organism evidence="2 3">
    <name type="scientific">Podospora appendiculata</name>
    <dbReference type="NCBI Taxonomy" id="314037"/>
    <lineage>
        <taxon>Eukaryota</taxon>
        <taxon>Fungi</taxon>
        <taxon>Dikarya</taxon>
        <taxon>Ascomycota</taxon>
        <taxon>Pezizomycotina</taxon>
        <taxon>Sordariomycetes</taxon>
        <taxon>Sordariomycetidae</taxon>
        <taxon>Sordariales</taxon>
        <taxon>Podosporaceae</taxon>
        <taxon>Podospora</taxon>
    </lineage>
</organism>
<accession>A0AAE0XD43</accession>
<evidence type="ECO:0000313" key="2">
    <source>
        <dbReference type="EMBL" id="KAK3690074.1"/>
    </source>
</evidence>
<protein>
    <recommendedName>
        <fullName evidence="4">Secreted protein</fullName>
    </recommendedName>
</protein>
<gene>
    <name evidence="2" type="ORF">B0T22DRAFT_462944</name>
</gene>
<comment type="caution">
    <text evidence="2">The sequence shown here is derived from an EMBL/GenBank/DDBJ whole genome shotgun (WGS) entry which is preliminary data.</text>
</comment>
<keyword evidence="1" id="KW-0732">Signal</keyword>
<evidence type="ECO:0008006" key="4">
    <source>
        <dbReference type="Google" id="ProtNLM"/>
    </source>
</evidence>
<feature type="chain" id="PRO_5042015926" description="Secreted protein" evidence="1">
    <location>
        <begin position="22"/>
        <end position="78"/>
    </location>
</feature>
<evidence type="ECO:0000256" key="1">
    <source>
        <dbReference type="SAM" id="SignalP"/>
    </source>
</evidence>
<feature type="signal peptide" evidence="1">
    <location>
        <begin position="1"/>
        <end position="21"/>
    </location>
</feature>
<dbReference type="EMBL" id="JAULSO010000002">
    <property type="protein sequence ID" value="KAK3690074.1"/>
    <property type="molecule type" value="Genomic_DNA"/>
</dbReference>
<reference evidence="2" key="1">
    <citation type="journal article" date="2023" name="Mol. Phylogenet. Evol.">
        <title>Genome-scale phylogeny and comparative genomics of the fungal order Sordariales.</title>
        <authorList>
            <person name="Hensen N."/>
            <person name="Bonometti L."/>
            <person name="Westerberg I."/>
            <person name="Brannstrom I.O."/>
            <person name="Guillou S."/>
            <person name="Cros-Aarteil S."/>
            <person name="Calhoun S."/>
            <person name="Haridas S."/>
            <person name="Kuo A."/>
            <person name="Mondo S."/>
            <person name="Pangilinan J."/>
            <person name="Riley R."/>
            <person name="LaButti K."/>
            <person name="Andreopoulos B."/>
            <person name="Lipzen A."/>
            <person name="Chen C."/>
            <person name="Yan M."/>
            <person name="Daum C."/>
            <person name="Ng V."/>
            <person name="Clum A."/>
            <person name="Steindorff A."/>
            <person name="Ohm R.A."/>
            <person name="Martin F."/>
            <person name="Silar P."/>
            <person name="Natvig D.O."/>
            <person name="Lalanne C."/>
            <person name="Gautier V."/>
            <person name="Ament-Velasquez S.L."/>
            <person name="Kruys A."/>
            <person name="Hutchinson M.I."/>
            <person name="Powell A.J."/>
            <person name="Barry K."/>
            <person name="Miller A.N."/>
            <person name="Grigoriev I.V."/>
            <person name="Debuchy R."/>
            <person name="Gladieux P."/>
            <person name="Hiltunen Thoren M."/>
            <person name="Johannesson H."/>
        </authorList>
    </citation>
    <scope>NUCLEOTIDE SEQUENCE</scope>
    <source>
        <strain evidence="2">CBS 314.62</strain>
    </source>
</reference>
<name>A0AAE0XD43_9PEZI</name>
<sequence length="78" mass="9154">MTRLCLSLVSFDNLLVVPVQSYELYYHRRPWWIIADGLRFDYTCEMPCTLACVVQIRLGSCVLLGLEMRERLRGGARW</sequence>
<reference evidence="2" key="2">
    <citation type="submission" date="2023-06" db="EMBL/GenBank/DDBJ databases">
        <authorList>
            <consortium name="Lawrence Berkeley National Laboratory"/>
            <person name="Haridas S."/>
            <person name="Hensen N."/>
            <person name="Bonometti L."/>
            <person name="Westerberg I."/>
            <person name="Brannstrom I.O."/>
            <person name="Guillou S."/>
            <person name="Cros-Aarteil S."/>
            <person name="Calhoun S."/>
            <person name="Kuo A."/>
            <person name="Mondo S."/>
            <person name="Pangilinan J."/>
            <person name="Riley R."/>
            <person name="Labutti K."/>
            <person name="Andreopoulos B."/>
            <person name="Lipzen A."/>
            <person name="Chen C."/>
            <person name="Yanf M."/>
            <person name="Daum C."/>
            <person name="Ng V."/>
            <person name="Clum A."/>
            <person name="Steindorff A."/>
            <person name="Ohm R."/>
            <person name="Martin F."/>
            <person name="Silar P."/>
            <person name="Natvig D."/>
            <person name="Lalanne C."/>
            <person name="Gautier V."/>
            <person name="Ament-Velasquez S.L."/>
            <person name="Kruys A."/>
            <person name="Hutchinson M.I."/>
            <person name="Powell A.J."/>
            <person name="Barry K."/>
            <person name="Miller A.N."/>
            <person name="Grigoriev I.V."/>
            <person name="Debuchy R."/>
            <person name="Gladieux P."/>
            <person name="Thoren M.H."/>
            <person name="Johannesson H."/>
        </authorList>
    </citation>
    <scope>NUCLEOTIDE SEQUENCE</scope>
    <source>
        <strain evidence="2">CBS 314.62</strain>
    </source>
</reference>
<dbReference type="AlphaFoldDB" id="A0AAE0XD43"/>
<dbReference type="Proteomes" id="UP001270362">
    <property type="component" value="Unassembled WGS sequence"/>
</dbReference>
<evidence type="ECO:0000313" key="3">
    <source>
        <dbReference type="Proteomes" id="UP001270362"/>
    </source>
</evidence>